<feature type="signal peptide" evidence="1">
    <location>
        <begin position="1"/>
        <end position="27"/>
    </location>
</feature>
<comment type="caution">
    <text evidence="2">The sequence shown here is derived from an EMBL/GenBank/DDBJ whole genome shotgun (WGS) entry which is preliminary data.</text>
</comment>
<dbReference type="EMBL" id="BAAARB010000001">
    <property type="protein sequence ID" value="GAA2366360.1"/>
    <property type="molecule type" value="Genomic_DNA"/>
</dbReference>
<gene>
    <name evidence="2" type="ORF">GCM10009855_02040</name>
</gene>
<evidence type="ECO:0000313" key="3">
    <source>
        <dbReference type="Proteomes" id="UP001501170"/>
    </source>
</evidence>
<sequence>MNRLVTGTVVALAAGAVVAGTAAGAGAAGADIETSEYVAQNCIGLSPNIIDNPYYGGVTVYPDGNGRISVTWGNPSIWGYRTDGTLTWKNLRTGRSGQSNAHFTHDAEGAGFSAEIATGPGPVRITTRAMNRGPFLTLAAPTCTGVAHVR</sequence>
<name>A0ABN3H0X5_9ACTN</name>
<protein>
    <submittedName>
        <fullName evidence="2">Uncharacterized protein</fullName>
    </submittedName>
</protein>
<dbReference type="RefSeq" id="WP_006894563.1">
    <property type="nucleotide sequence ID" value="NZ_BAAARB010000001.1"/>
</dbReference>
<feature type="chain" id="PRO_5045627438" evidence="1">
    <location>
        <begin position="28"/>
        <end position="150"/>
    </location>
</feature>
<organism evidence="2 3">
    <name type="scientific">Gordonia cholesterolivorans</name>
    <dbReference type="NCBI Taxonomy" id="559625"/>
    <lineage>
        <taxon>Bacteria</taxon>
        <taxon>Bacillati</taxon>
        <taxon>Actinomycetota</taxon>
        <taxon>Actinomycetes</taxon>
        <taxon>Mycobacteriales</taxon>
        <taxon>Gordoniaceae</taxon>
        <taxon>Gordonia</taxon>
    </lineage>
</organism>
<keyword evidence="1" id="KW-0732">Signal</keyword>
<dbReference type="Proteomes" id="UP001501170">
    <property type="component" value="Unassembled WGS sequence"/>
</dbReference>
<evidence type="ECO:0000313" key="2">
    <source>
        <dbReference type="EMBL" id="GAA2366360.1"/>
    </source>
</evidence>
<accession>A0ABN3H0X5</accession>
<reference evidence="2 3" key="1">
    <citation type="journal article" date="2019" name="Int. J. Syst. Evol. Microbiol.">
        <title>The Global Catalogue of Microorganisms (GCM) 10K type strain sequencing project: providing services to taxonomists for standard genome sequencing and annotation.</title>
        <authorList>
            <consortium name="The Broad Institute Genomics Platform"/>
            <consortium name="The Broad Institute Genome Sequencing Center for Infectious Disease"/>
            <person name="Wu L."/>
            <person name="Ma J."/>
        </authorList>
    </citation>
    <scope>NUCLEOTIDE SEQUENCE [LARGE SCALE GENOMIC DNA]</scope>
    <source>
        <strain evidence="2 3">JCM 16227</strain>
    </source>
</reference>
<proteinExistence type="predicted"/>
<keyword evidence="3" id="KW-1185">Reference proteome</keyword>
<evidence type="ECO:0000256" key="1">
    <source>
        <dbReference type="SAM" id="SignalP"/>
    </source>
</evidence>